<feature type="region of interest" description="Disordered" evidence="1">
    <location>
        <begin position="203"/>
        <end position="242"/>
    </location>
</feature>
<evidence type="ECO:0000313" key="3">
    <source>
        <dbReference type="Proteomes" id="UP000799118"/>
    </source>
</evidence>
<feature type="compositionally biased region" description="Polar residues" evidence="1">
    <location>
        <begin position="1"/>
        <end position="26"/>
    </location>
</feature>
<dbReference type="AlphaFoldDB" id="A0A6A4IBH6"/>
<dbReference type="EMBL" id="ML769393">
    <property type="protein sequence ID" value="KAE9407919.1"/>
    <property type="molecule type" value="Genomic_DNA"/>
</dbReference>
<evidence type="ECO:0008006" key="4">
    <source>
        <dbReference type="Google" id="ProtNLM"/>
    </source>
</evidence>
<protein>
    <recommendedName>
        <fullName evidence="4">BLOC-1-related complex subunit 5</fullName>
    </recommendedName>
</protein>
<evidence type="ECO:0000313" key="2">
    <source>
        <dbReference type="EMBL" id="KAE9407919.1"/>
    </source>
</evidence>
<evidence type="ECO:0000256" key="1">
    <source>
        <dbReference type="SAM" id="MobiDB-lite"/>
    </source>
</evidence>
<gene>
    <name evidence="2" type="ORF">BT96DRAFT_54081</name>
</gene>
<dbReference type="OrthoDB" id="436852at2759"/>
<accession>A0A6A4IBH6</accession>
<feature type="compositionally biased region" description="Basic and acidic residues" evidence="1">
    <location>
        <begin position="214"/>
        <end position="224"/>
    </location>
</feature>
<name>A0A6A4IBH6_9AGAR</name>
<dbReference type="Proteomes" id="UP000799118">
    <property type="component" value="Unassembled WGS sequence"/>
</dbReference>
<feature type="region of interest" description="Disordered" evidence="1">
    <location>
        <begin position="1"/>
        <end position="57"/>
    </location>
</feature>
<proteinExistence type="predicted"/>
<sequence length="242" mass="26596">MSSSGSHPTSRAQAPAQTYSGPTPTFQHYVRPGPGVAQPQAHQNPYTHHNPPPQLSTTDYLTHRVMEAIGPLLSSHQSSTILRLDTFEKDIRGVLQPLETNVKNLVQGQDSIQKTLVESNTALLQTLVAHSTTMKNILARVRNLEGAIGKRREGDENTISDKLDAVNYSMGELLERALDPYAAVESVQKHDMAIATNLIPEPRPSNNLVVPSASREHRTPERNASRPIGKLCPFKTSKHPLI</sequence>
<reference evidence="2" key="1">
    <citation type="journal article" date="2019" name="Environ. Microbiol.">
        <title>Fungal ecological strategies reflected in gene transcription - a case study of two litter decomposers.</title>
        <authorList>
            <person name="Barbi F."/>
            <person name="Kohler A."/>
            <person name="Barry K."/>
            <person name="Baskaran P."/>
            <person name="Daum C."/>
            <person name="Fauchery L."/>
            <person name="Ihrmark K."/>
            <person name="Kuo A."/>
            <person name="LaButti K."/>
            <person name="Lipzen A."/>
            <person name="Morin E."/>
            <person name="Grigoriev I.V."/>
            <person name="Henrissat B."/>
            <person name="Lindahl B."/>
            <person name="Martin F."/>
        </authorList>
    </citation>
    <scope>NUCLEOTIDE SEQUENCE</scope>
    <source>
        <strain evidence="2">JB14</strain>
    </source>
</reference>
<keyword evidence="3" id="KW-1185">Reference proteome</keyword>
<organism evidence="2 3">
    <name type="scientific">Gymnopus androsaceus JB14</name>
    <dbReference type="NCBI Taxonomy" id="1447944"/>
    <lineage>
        <taxon>Eukaryota</taxon>
        <taxon>Fungi</taxon>
        <taxon>Dikarya</taxon>
        <taxon>Basidiomycota</taxon>
        <taxon>Agaricomycotina</taxon>
        <taxon>Agaricomycetes</taxon>
        <taxon>Agaricomycetidae</taxon>
        <taxon>Agaricales</taxon>
        <taxon>Marasmiineae</taxon>
        <taxon>Omphalotaceae</taxon>
        <taxon>Gymnopus</taxon>
    </lineage>
</organism>